<keyword evidence="6 8" id="KW-1133">Transmembrane helix</keyword>
<feature type="transmembrane region" description="Helical" evidence="8">
    <location>
        <begin position="21"/>
        <end position="37"/>
    </location>
</feature>
<keyword evidence="7 8" id="KW-0472">Membrane</keyword>
<dbReference type="AlphaFoldDB" id="A0A816HQ68"/>
<keyword evidence="4" id="KW-0571">Peptide transport</keyword>
<dbReference type="InterPro" id="IPR004813">
    <property type="entry name" value="OPT"/>
</dbReference>
<evidence type="ECO:0000256" key="7">
    <source>
        <dbReference type="ARBA" id="ARBA00023136"/>
    </source>
</evidence>
<dbReference type="GO" id="GO:0035673">
    <property type="term" value="F:oligopeptide transmembrane transporter activity"/>
    <property type="evidence" value="ECO:0007669"/>
    <property type="project" value="InterPro"/>
</dbReference>
<evidence type="ECO:0000313" key="10">
    <source>
        <dbReference type="Proteomes" id="UP000663828"/>
    </source>
</evidence>
<evidence type="ECO:0000313" key="9">
    <source>
        <dbReference type="EMBL" id="CAF1688622.1"/>
    </source>
</evidence>
<dbReference type="GO" id="GO:0016020">
    <property type="term" value="C:membrane"/>
    <property type="evidence" value="ECO:0007669"/>
    <property type="project" value="UniProtKB-SubCell"/>
</dbReference>
<sequence>MTLVLPFGMVTSITGQLIQNQAAYFVMVIVVSSLWAGDQSKMMTFIAIGYTAYCQTLYLVSNMKLGHYMKIPPRVLFVVQVVTCLVCSSVSAGVQYYFYAVKRYYEQVGAYKFESMFDLSHVGSTVVNNTSFFNSTTSNNRSFLWSLMVGAVLPIPFWLASRRYRWCHLVHTPLILATVSWMPLQY</sequence>
<evidence type="ECO:0000256" key="6">
    <source>
        <dbReference type="ARBA" id="ARBA00022989"/>
    </source>
</evidence>
<feature type="transmembrane region" description="Helical" evidence="8">
    <location>
        <begin position="75"/>
        <end position="98"/>
    </location>
</feature>
<gene>
    <name evidence="9" type="ORF">XAT740_LOCUS62937</name>
</gene>
<evidence type="ECO:0000256" key="1">
    <source>
        <dbReference type="ARBA" id="ARBA00004141"/>
    </source>
</evidence>
<accession>A0A816HQ68</accession>
<evidence type="ECO:0000256" key="4">
    <source>
        <dbReference type="ARBA" id="ARBA00022856"/>
    </source>
</evidence>
<keyword evidence="2" id="KW-0813">Transport</keyword>
<feature type="transmembrane region" description="Helical" evidence="8">
    <location>
        <begin position="142"/>
        <end position="159"/>
    </location>
</feature>
<comment type="subcellular location">
    <subcellularLocation>
        <location evidence="1">Membrane</location>
        <topology evidence="1">Multi-pass membrane protein</topology>
    </subcellularLocation>
</comment>
<evidence type="ECO:0000256" key="8">
    <source>
        <dbReference type="SAM" id="Phobius"/>
    </source>
</evidence>
<evidence type="ECO:0000256" key="5">
    <source>
        <dbReference type="ARBA" id="ARBA00022927"/>
    </source>
</evidence>
<dbReference type="EMBL" id="CAJNOR010018482">
    <property type="protein sequence ID" value="CAF1688622.1"/>
    <property type="molecule type" value="Genomic_DNA"/>
</dbReference>
<comment type="caution">
    <text evidence="9">The sequence shown here is derived from an EMBL/GenBank/DDBJ whole genome shotgun (WGS) entry which is preliminary data.</text>
</comment>
<protein>
    <submittedName>
        <fullName evidence="9">Uncharacterized protein</fullName>
    </submittedName>
</protein>
<keyword evidence="10" id="KW-1185">Reference proteome</keyword>
<reference evidence="9" key="1">
    <citation type="submission" date="2021-02" db="EMBL/GenBank/DDBJ databases">
        <authorList>
            <person name="Nowell W R."/>
        </authorList>
    </citation>
    <scope>NUCLEOTIDE SEQUENCE</scope>
</reference>
<dbReference type="Pfam" id="PF03169">
    <property type="entry name" value="OPT"/>
    <property type="match status" value="1"/>
</dbReference>
<organism evidence="9 10">
    <name type="scientific">Adineta ricciae</name>
    <name type="common">Rotifer</name>
    <dbReference type="NCBI Taxonomy" id="249248"/>
    <lineage>
        <taxon>Eukaryota</taxon>
        <taxon>Metazoa</taxon>
        <taxon>Spiralia</taxon>
        <taxon>Gnathifera</taxon>
        <taxon>Rotifera</taxon>
        <taxon>Eurotatoria</taxon>
        <taxon>Bdelloidea</taxon>
        <taxon>Adinetida</taxon>
        <taxon>Adinetidae</taxon>
        <taxon>Adineta</taxon>
    </lineage>
</organism>
<evidence type="ECO:0000256" key="2">
    <source>
        <dbReference type="ARBA" id="ARBA00022448"/>
    </source>
</evidence>
<dbReference type="GO" id="GO:0015031">
    <property type="term" value="P:protein transport"/>
    <property type="evidence" value="ECO:0007669"/>
    <property type="project" value="UniProtKB-KW"/>
</dbReference>
<dbReference type="Proteomes" id="UP000663828">
    <property type="component" value="Unassembled WGS sequence"/>
</dbReference>
<evidence type="ECO:0000256" key="3">
    <source>
        <dbReference type="ARBA" id="ARBA00022692"/>
    </source>
</evidence>
<name>A0A816HQ68_ADIRI</name>
<proteinExistence type="predicted"/>
<keyword evidence="3 8" id="KW-0812">Transmembrane</keyword>
<keyword evidence="5" id="KW-0653">Protein transport</keyword>
<dbReference type="InterPro" id="IPR004648">
    <property type="entry name" value="Oligpept_transpt"/>
</dbReference>
<feature type="transmembrane region" description="Helical" evidence="8">
    <location>
        <begin position="43"/>
        <end position="63"/>
    </location>
</feature>
<dbReference type="PANTHER" id="PTHR22601">
    <property type="entry name" value="ISP4 LIKE PROTEIN"/>
    <property type="match status" value="1"/>
</dbReference>